<protein>
    <recommendedName>
        <fullName evidence="5">DUF1753-domain-containing protein</fullName>
    </recommendedName>
</protein>
<keyword evidence="2" id="KW-0812">Transmembrane</keyword>
<comment type="caution">
    <text evidence="3">The sequence shown here is derived from an EMBL/GenBank/DDBJ whole genome shotgun (WGS) entry which is preliminary data.</text>
</comment>
<dbReference type="GO" id="GO:0070916">
    <property type="term" value="C:inositol phosphoceramide synthase complex"/>
    <property type="evidence" value="ECO:0007669"/>
    <property type="project" value="TreeGrafter"/>
</dbReference>
<dbReference type="InterPro" id="IPR013862">
    <property type="entry name" value="Kei1"/>
</dbReference>
<accession>A0A9P7GBA4</accession>
<dbReference type="GO" id="GO:0000139">
    <property type="term" value="C:Golgi membrane"/>
    <property type="evidence" value="ECO:0007669"/>
    <property type="project" value="TreeGrafter"/>
</dbReference>
<keyword evidence="2" id="KW-1133">Transmembrane helix</keyword>
<evidence type="ECO:0000256" key="1">
    <source>
        <dbReference type="SAM" id="MobiDB-lite"/>
    </source>
</evidence>
<dbReference type="Pfam" id="PF08552">
    <property type="entry name" value="Kei1"/>
    <property type="match status" value="1"/>
</dbReference>
<feature type="region of interest" description="Disordered" evidence="1">
    <location>
        <begin position="201"/>
        <end position="281"/>
    </location>
</feature>
<dbReference type="PANTHER" id="PTHR28077">
    <property type="entry name" value="INOSITOL PHOSPHORYLCERAMIDE SYNTHASE REGULATORY SUBUNIT KEI1"/>
    <property type="match status" value="1"/>
</dbReference>
<feature type="compositionally biased region" description="Low complexity" evidence="1">
    <location>
        <begin position="215"/>
        <end position="232"/>
    </location>
</feature>
<keyword evidence="4" id="KW-1185">Reference proteome</keyword>
<dbReference type="OrthoDB" id="3338076at2759"/>
<gene>
    <name evidence="3" type="ORF">DXG03_009362</name>
</gene>
<dbReference type="AlphaFoldDB" id="A0A9P7GBA4"/>
<keyword evidence="2" id="KW-0472">Membrane</keyword>
<evidence type="ECO:0000256" key="2">
    <source>
        <dbReference type="SAM" id="Phobius"/>
    </source>
</evidence>
<organism evidence="3 4">
    <name type="scientific">Asterophora parasitica</name>
    <dbReference type="NCBI Taxonomy" id="117018"/>
    <lineage>
        <taxon>Eukaryota</taxon>
        <taxon>Fungi</taxon>
        <taxon>Dikarya</taxon>
        <taxon>Basidiomycota</taxon>
        <taxon>Agaricomycotina</taxon>
        <taxon>Agaricomycetes</taxon>
        <taxon>Agaricomycetidae</taxon>
        <taxon>Agaricales</taxon>
        <taxon>Tricholomatineae</taxon>
        <taxon>Lyophyllaceae</taxon>
        <taxon>Asterophora</taxon>
    </lineage>
</organism>
<evidence type="ECO:0008006" key="5">
    <source>
        <dbReference type="Google" id="ProtNLM"/>
    </source>
</evidence>
<reference evidence="3" key="1">
    <citation type="submission" date="2020-07" db="EMBL/GenBank/DDBJ databases">
        <authorList>
            <person name="Nieuwenhuis M."/>
            <person name="Van De Peppel L.J.J."/>
        </authorList>
    </citation>
    <scope>NUCLEOTIDE SEQUENCE</scope>
    <source>
        <strain evidence="3">AP01</strain>
        <tissue evidence="3">Mycelium</tissue>
    </source>
</reference>
<evidence type="ECO:0000313" key="3">
    <source>
        <dbReference type="EMBL" id="KAG5647432.1"/>
    </source>
</evidence>
<dbReference type="GO" id="GO:0070917">
    <property type="term" value="F:inositol phosphoceramide synthase regulator activity"/>
    <property type="evidence" value="ECO:0007669"/>
    <property type="project" value="InterPro"/>
</dbReference>
<dbReference type="PANTHER" id="PTHR28077:SF1">
    <property type="entry name" value="INOSITOL PHOSPHORYLCERAMIDE SYNTHASE REGULATORY SUBUNIT KEI1"/>
    <property type="match status" value="1"/>
</dbReference>
<dbReference type="EMBL" id="JABCKV010000009">
    <property type="protein sequence ID" value="KAG5647432.1"/>
    <property type="molecule type" value="Genomic_DNA"/>
</dbReference>
<evidence type="ECO:0000313" key="4">
    <source>
        <dbReference type="Proteomes" id="UP000775547"/>
    </source>
</evidence>
<feature type="transmembrane region" description="Helical" evidence="2">
    <location>
        <begin position="115"/>
        <end position="137"/>
    </location>
</feature>
<proteinExistence type="predicted"/>
<reference evidence="3" key="2">
    <citation type="submission" date="2021-10" db="EMBL/GenBank/DDBJ databases">
        <title>Phylogenomics reveals ancestral predisposition of the termite-cultivated fungus Termitomyces towards a domesticated lifestyle.</title>
        <authorList>
            <person name="Auxier B."/>
            <person name="Grum-Grzhimaylo A."/>
            <person name="Cardenas M.E."/>
            <person name="Lodge J.D."/>
            <person name="Laessoe T."/>
            <person name="Pedersen O."/>
            <person name="Smith M.E."/>
            <person name="Kuyper T.W."/>
            <person name="Franco-Molano E.A."/>
            <person name="Baroni T.J."/>
            <person name="Aanen D.K."/>
        </authorList>
    </citation>
    <scope>NUCLEOTIDE SEQUENCE</scope>
    <source>
        <strain evidence="3">AP01</strain>
        <tissue evidence="3">Mycelium</tissue>
    </source>
</reference>
<name>A0A9P7GBA4_9AGAR</name>
<feature type="transmembrane region" description="Helical" evidence="2">
    <location>
        <begin position="12"/>
        <end position="29"/>
    </location>
</feature>
<feature type="transmembrane region" description="Helical" evidence="2">
    <location>
        <begin position="41"/>
        <end position="68"/>
    </location>
</feature>
<dbReference type="GO" id="GO:0006673">
    <property type="term" value="P:inositol phosphoceramide metabolic process"/>
    <property type="evidence" value="ECO:0007669"/>
    <property type="project" value="InterPro"/>
</dbReference>
<dbReference type="Proteomes" id="UP000775547">
    <property type="component" value="Unassembled WGS sequence"/>
</dbReference>
<sequence>MLTGAWGSFAQISLYLYSVAALVGLVWGLRAVKEENPKQTLYFAHLFFADHIFSTSWTVFFSVVWWVYTPHDGQRKANSAAQQAMMDVGKLNSTLTPAEREAAAMEIWNQEKGTAAAIIILSWISKIYFILLLYSYASHLRKGSYRSLPLSRPTAVTNLNSNHAYETALGGDEEEEIGDFYRVPLRAHKAATGSLSGIAEFVKAPGRTSKHRPRSSQGGSRPGSQNGSRPGSLGRDEDVLFDENESTAYASSSRAHSKLGTDDDTIAGTDDERGNGSKSRV</sequence>